<gene>
    <name evidence="1" type="ORF">OJ254_26240</name>
</gene>
<keyword evidence="2" id="KW-1185">Reference proteome</keyword>
<organism evidence="1 2">
    <name type="scientific">Streptomyces endophytica</name>
    <dbReference type="NCBI Taxonomy" id="2991496"/>
    <lineage>
        <taxon>Bacteria</taxon>
        <taxon>Bacillati</taxon>
        <taxon>Actinomycetota</taxon>
        <taxon>Actinomycetes</taxon>
        <taxon>Kitasatosporales</taxon>
        <taxon>Streptomycetaceae</taxon>
        <taxon>Streptomyces</taxon>
    </lineage>
</organism>
<reference evidence="1" key="1">
    <citation type="submission" date="2022-11" db="EMBL/GenBank/DDBJ databases">
        <title>Identification and genomic analyses of a novel endophytic actinobacterium Streptomyces endophytica sp. nov. with potential for biocontrol of Yam anthracnose.</title>
        <authorList>
            <person name="Huang X."/>
        </authorList>
    </citation>
    <scope>NUCLEOTIDE SEQUENCE</scope>
    <source>
        <strain evidence="1">HNM0140</strain>
    </source>
</reference>
<protein>
    <submittedName>
        <fullName evidence="1">Uncharacterized protein</fullName>
    </submittedName>
</protein>
<sequence length="96" mass="10365">MNIALPDGAEIKSLTMTGTRQPSTGVMPTAFLRRRVVAGDEGAQEIVKTSAFGVPAVPSVPAVVNNRTHRHFLQVDLPTVPVGDTVKLFCFQITYQ</sequence>
<dbReference type="Proteomes" id="UP001164959">
    <property type="component" value="Chromosome"/>
</dbReference>
<evidence type="ECO:0000313" key="1">
    <source>
        <dbReference type="EMBL" id="UZJ33139.1"/>
    </source>
</evidence>
<evidence type="ECO:0000313" key="2">
    <source>
        <dbReference type="Proteomes" id="UP001164959"/>
    </source>
</evidence>
<dbReference type="EMBL" id="CP110636">
    <property type="protein sequence ID" value="UZJ33139.1"/>
    <property type="molecule type" value="Genomic_DNA"/>
</dbReference>
<name>A0ABY6PH62_9ACTN</name>
<accession>A0ABY6PH62</accession>
<dbReference type="RefSeq" id="WP_265364340.1">
    <property type="nucleotide sequence ID" value="NZ_CP110636.1"/>
</dbReference>
<proteinExistence type="predicted"/>